<name>A0A820E9S9_9BILA</name>
<comment type="caution">
    <text evidence="2">The sequence shown here is derived from an EMBL/GenBank/DDBJ whole genome shotgun (WGS) entry which is preliminary data.</text>
</comment>
<reference evidence="2" key="1">
    <citation type="submission" date="2021-02" db="EMBL/GenBank/DDBJ databases">
        <authorList>
            <person name="Nowell W R."/>
        </authorList>
    </citation>
    <scope>NUCLEOTIDE SEQUENCE</scope>
</reference>
<evidence type="ECO:0000313" key="2">
    <source>
        <dbReference type="EMBL" id="CAF4245041.1"/>
    </source>
</evidence>
<evidence type="ECO:0000313" key="3">
    <source>
        <dbReference type="Proteomes" id="UP000663844"/>
    </source>
</evidence>
<feature type="compositionally biased region" description="Low complexity" evidence="1">
    <location>
        <begin position="1"/>
        <end position="21"/>
    </location>
</feature>
<feature type="non-terminal residue" evidence="2">
    <location>
        <position position="1"/>
    </location>
</feature>
<evidence type="ECO:0000256" key="1">
    <source>
        <dbReference type="SAM" id="MobiDB-lite"/>
    </source>
</evidence>
<dbReference type="Proteomes" id="UP000663844">
    <property type="component" value="Unassembled WGS sequence"/>
</dbReference>
<accession>A0A820E9S9</accession>
<gene>
    <name evidence="2" type="ORF">OXD698_LOCUS43127</name>
</gene>
<protein>
    <submittedName>
        <fullName evidence="2">Uncharacterized protein</fullName>
    </submittedName>
</protein>
<organism evidence="2 3">
    <name type="scientific">Adineta steineri</name>
    <dbReference type="NCBI Taxonomy" id="433720"/>
    <lineage>
        <taxon>Eukaryota</taxon>
        <taxon>Metazoa</taxon>
        <taxon>Spiralia</taxon>
        <taxon>Gnathifera</taxon>
        <taxon>Rotifera</taxon>
        <taxon>Eurotatoria</taxon>
        <taxon>Bdelloidea</taxon>
        <taxon>Adinetida</taxon>
        <taxon>Adinetidae</taxon>
        <taxon>Adineta</taxon>
    </lineage>
</organism>
<dbReference type="EMBL" id="CAJOAZ010011960">
    <property type="protein sequence ID" value="CAF4245041.1"/>
    <property type="molecule type" value="Genomic_DNA"/>
</dbReference>
<feature type="region of interest" description="Disordered" evidence="1">
    <location>
        <begin position="1"/>
        <end position="22"/>
    </location>
</feature>
<dbReference type="AlphaFoldDB" id="A0A820E9S9"/>
<proteinExistence type="predicted"/>
<sequence length="110" mass="11942">TTSTTSTSTTTSTTTTTTTTTDTPCNCSHCGSYNTFSFTTTYPCSPSCTTYSSSTYTGGFGIFNSVVYECTITSFGSTACYYGGFTNYSSFCNLRVCGLTYFYTNYYYCS</sequence>